<accession>A0A858EEV9</accession>
<protein>
    <submittedName>
        <fullName evidence="1">Uncharacterized protein</fullName>
    </submittedName>
</protein>
<dbReference type="Proteomes" id="UP000609966">
    <property type="component" value="Segment"/>
</dbReference>
<gene>
    <name evidence="1" type="ORF">vBLivaVAfA18_072</name>
</gene>
<name>A0A858EEV9_9CAUD</name>
<sequence length="111" mass="13025">MLEPSLTKRSFPHCPVARRSSKELITPRFGFDSQRGNLVIPMVKTVQTTLTCPECGEKVSIFRRSAKQKKDGHIKHMYCPYCKKTQGFVESRKSEKEQFWENWQNDNKNKM</sequence>
<evidence type="ECO:0000313" key="1">
    <source>
        <dbReference type="EMBL" id="QIG60996.1"/>
    </source>
</evidence>
<organism evidence="1 2">
    <name type="scientific">Listeria phage vB_Liva_VAfA18</name>
    <dbReference type="NCBI Taxonomy" id="2712945"/>
    <lineage>
        <taxon>Viruses</taxon>
        <taxon>Duplodnaviria</taxon>
        <taxon>Heunggongvirae</taxon>
        <taxon>Uroviricota</taxon>
        <taxon>Caudoviricetes</taxon>
        <taxon>Herelleviridae</taxon>
        <taxon>Jasinskavirinae</taxon>
        <taxon>Pecentumvirus</taxon>
        <taxon>Pecentumvirus list36</taxon>
    </lineage>
</organism>
<reference evidence="1" key="1">
    <citation type="submission" date="2020-01" db="EMBL/GenBank/DDBJ databases">
        <title>Comparative genomic and phylogenetic analyses of the P100virus genus of Listeria bacteriophages and report of two new members.</title>
        <authorList>
            <person name="Blanco Fernandez M.D."/>
            <person name="Barrios M.E."/>
            <person name="Mbayed V.A."/>
            <person name="Klumpp J."/>
        </authorList>
    </citation>
    <scope>NUCLEOTIDE SEQUENCE</scope>
</reference>
<evidence type="ECO:0000313" key="2">
    <source>
        <dbReference type="Proteomes" id="UP000609966"/>
    </source>
</evidence>
<dbReference type="EMBL" id="MN939540">
    <property type="protein sequence ID" value="QIG60996.1"/>
    <property type="molecule type" value="Genomic_DNA"/>
</dbReference>
<proteinExistence type="predicted"/>